<dbReference type="InterPro" id="IPR012338">
    <property type="entry name" value="Beta-lactam/transpept-like"/>
</dbReference>
<evidence type="ECO:0000256" key="12">
    <source>
        <dbReference type="ARBA" id="ARBA00034000"/>
    </source>
</evidence>
<evidence type="ECO:0000259" key="17">
    <source>
        <dbReference type="SMART" id="SM00936"/>
    </source>
</evidence>
<keyword evidence="11" id="KW-0961">Cell wall biogenesis/degradation</keyword>
<evidence type="ECO:0000256" key="14">
    <source>
        <dbReference type="PIRSR" id="PIRSR618044-2"/>
    </source>
</evidence>
<dbReference type="RefSeq" id="WP_109676076.1">
    <property type="nucleotide sequence ID" value="NZ_CP086615.1"/>
</dbReference>
<dbReference type="InterPro" id="IPR012907">
    <property type="entry name" value="Peptidase_S11_C"/>
</dbReference>
<name>A0A2U2N7R7_9GAMM</name>
<proteinExistence type="inferred from homology"/>
<comment type="function">
    <text evidence="1">Removes C-terminal D-alanyl residues from sugar-peptide cell wall precursors.</text>
</comment>
<dbReference type="PANTHER" id="PTHR21581">
    <property type="entry name" value="D-ALANYL-D-ALANINE CARBOXYPEPTIDASE"/>
    <property type="match status" value="1"/>
</dbReference>
<dbReference type="UniPathway" id="UPA00219"/>
<dbReference type="GO" id="GO:0071555">
    <property type="term" value="P:cell wall organization"/>
    <property type="evidence" value="ECO:0007669"/>
    <property type="project" value="UniProtKB-KW"/>
</dbReference>
<feature type="active site" description="Acyl-ester intermediate" evidence="13">
    <location>
        <position position="63"/>
    </location>
</feature>
<dbReference type="Pfam" id="PF00768">
    <property type="entry name" value="Peptidase_S11"/>
    <property type="match status" value="1"/>
</dbReference>
<keyword evidence="19" id="KW-1185">Reference proteome</keyword>
<evidence type="ECO:0000256" key="9">
    <source>
        <dbReference type="ARBA" id="ARBA00022960"/>
    </source>
</evidence>
<sequence length="381" mass="42071">MQAFRFLILLVFLLLGGAATAQTQPIPVPSPPQLGAESYLLLDFHSGRVLVDHQSDLRRDPASLTKIMTAFIVFSELRAGNLAMDDEVLVSERAWRTGGSRMFIEVGDRVTVENLLRGMIIQSGNDASVALAEHIAGTEETFAELMNQYAAELGMENTNYTNAAGLPGEEHYSSAEDTALLVRALIQRFPELYQLYSERSFTWNGIEQFNRNRMLWRDASVDGVKTGYTESAGYCLATSAQRENMRLISVVMGAASPSARIEQSQALLNYGFRFFETHRLYAAGEPLTEARVWKGASDRLGVGLTEDLYVTIPARQYDNLDASLSLDSRIDAPVDEGTVLGSVSVRLGESTLAETRLVALEAVPEGGLWSRLVDEVLLWFE</sequence>
<evidence type="ECO:0000313" key="19">
    <source>
        <dbReference type="Proteomes" id="UP000245474"/>
    </source>
</evidence>
<keyword evidence="10" id="KW-0573">Peptidoglycan synthesis</keyword>
<evidence type="ECO:0000256" key="7">
    <source>
        <dbReference type="ARBA" id="ARBA00022729"/>
    </source>
</evidence>
<keyword evidence="8 18" id="KW-0378">Hydrolase</keyword>
<dbReference type="PANTHER" id="PTHR21581:SF6">
    <property type="entry name" value="TRAFFICKING PROTEIN PARTICLE COMPLEX SUBUNIT 12"/>
    <property type="match status" value="1"/>
</dbReference>
<keyword evidence="5 18" id="KW-0121">Carboxypeptidase</keyword>
<dbReference type="OrthoDB" id="9795979at2"/>
<dbReference type="SUPFAM" id="SSF56601">
    <property type="entry name" value="beta-lactamase/transpeptidase-like"/>
    <property type="match status" value="1"/>
</dbReference>
<dbReference type="InterPro" id="IPR018044">
    <property type="entry name" value="Peptidase_S11"/>
</dbReference>
<dbReference type="GO" id="GO:0008360">
    <property type="term" value="P:regulation of cell shape"/>
    <property type="evidence" value="ECO:0007669"/>
    <property type="project" value="UniProtKB-KW"/>
</dbReference>
<feature type="active site" evidence="13">
    <location>
        <position position="123"/>
    </location>
</feature>
<evidence type="ECO:0000256" key="10">
    <source>
        <dbReference type="ARBA" id="ARBA00022984"/>
    </source>
</evidence>
<keyword evidence="6" id="KW-0645">Protease</keyword>
<dbReference type="Gene3D" id="2.60.410.10">
    <property type="entry name" value="D-Ala-D-Ala carboxypeptidase, C-terminal domain"/>
    <property type="match status" value="1"/>
</dbReference>
<dbReference type="GO" id="GO:0009002">
    <property type="term" value="F:serine-type D-Ala-D-Ala carboxypeptidase activity"/>
    <property type="evidence" value="ECO:0007669"/>
    <property type="project" value="UniProtKB-EC"/>
</dbReference>
<evidence type="ECO:0000256" key="11">
    <source>
        <dbReference type="ARBA" id="ARBA00023316"/>
    </source>
</evidence>
<feature type="binding site" evidence="14">
    <location>
        <position position="225"/>
    </location>
    <ligand>
        <name>substrate</name>
    </ligand>
</feature>
<evidence type="ECO:0000256" key="4">
    <source>
        <dbReference type="ARBA" id="ARBA00012448"/>
    </source>
</evidence>
<gene>
    <name evidence="18" type="ORF">DEM34_02935</name>
</gene>
<comment type="pathway">
    <text evidence="2">Cell wall biogenesis; peptidoglycan biosynthesis.</text>
</comment>
<dbReference type="InterPro" id="IPR001967">
    <property type="entry name" value="Peptidase_S11_N"/>
</dbReference>
<keyword evidence="9" id="KW-0133">Cell shape</keyword>
<dbReference type="Pfam" id="PF07943">
    <property type="entry name" value="PBP5_C"/>
    <property type="match status" value="1"/>
</dbReference>
<evidence type="ECO:0000256" key="5">
    <source>
        <dbReference type="ARBA" id="ARBA00022645"/>
    </source>
</evidence>
<reference evidence="18 19" key="1">
    <citation type="submission" date="2018-05" db="EMBL/GenBank/DDBJ databases">
        <title>Spiribacter halobius sp. nov., a moderately halophilic bacterium isolated from marine solar saltern.</title>
        <authorList>
            <person name="Zheng W.-S."/>
            <person name="Lu D.-C."/>
            <person name="Du Z.-J."/>
        </authorList>
    </citation>
    <scope>NUCLEOTIDE SEQUENCE [LARGE SCALE GENOMIC DNA]</scope>
    <source>
        <strain evidence="18 19">E85</strain>
    </source>
</reference>
<comment type="similarity">
    <text evidence="3 15">Belongs to the peptidase S11 family.</text>
</comment>
<comment type="catalytic activity">
    <reaction evidence="12">
        <text>Preferential cleavage: (Ac)2-L-Lys-D-Ala-|-D-Ala. Also transpeptidation of peptidyl-alanyl moieties that are N-acyl substituents of D-alanine.</text>
        <dbReference type="EC" id="3.4.16.4"/>
    </reaction>
</comment>
<feature type="domain" description="Peptidase S11 D-Ala-D-Ala carboxypeptidase A C-terminal" evidence="17">
    <location>
        <begin position="275"/>
        <end position="365"/>
    </location>
</feature>
<feature type="chain" id="PRO_5015693523" description="serine-type D-Ala-D-Ala carboxypeptidase" evidence="16">
    <location>
        <begin position="22"/>
        <end position="381"/>
    </location>
</feature>
<dbReference type="InterPro" id="IPR015956">
    <property type="entry name" value="Peniciliin-bd_prot_C_sf"/>
</dbReference>
<dbReference type="EC" id="3.4.16.4" evidence="4"/>
<protein>
    <recommendedName>
        <fullName evidence="4">serine-type D-Ala-D-Ala carboxypeptidase</fullName>
        <ecNumber evidence="4">3.4.16.4</ecNumber>
    </recommendedName>
</protein>
<evidence type="ECO:0000256" key="8">
    <source>
        <dbReference type="ARBA" id="ARBA00022801"/>
    </source>
</evidence>
<dbReference type="AlphaFoldDB" id="A0A2U2N7R7"/>
<evidence type="ECO:0000256" key="1">
    <source>
        <dbReference type="ARBA" id="ARBA00003217"/>
    </source>
</evidence>
<dbReference type="GO" id="GO:0006508">
    <property type="term" value="P:proteolysis"/>
    <property type="evidence" value="ECO:0007669"/>
    <property type="project" value="UniProtKB-KW"/>
</dbReference>
<dbReference type="InterPro" id="IPR037167">
    <property type="entry name" value="Peptidase_S11_C_sf"/>
</dbReference>
<dbReference type="SUPFAM" id="SSF69189">
    <property type="entry name" value="Penicillin-binding protein associated domain"/>
    <property type="match status" value="1"/>
</dbReference>
<keyword evidence="7 16" id="KW-0732">Signal</keyword>
<evidence type="ECO:0000256" key="15">
    <source>
        <dbReference type="RuleBase" id="RU004016"/>
    </source>
</evidence>
<evidence type="ECO:0000256" key="13">
    <source>
        <dbReference type="PIRSR" id="PIRSR618044-1"/>
    </source>
</evidence>
<evidence type="ECO:0000313" key="18">
    <source>
        <dbReference type="EMBL" id="PWG65241.1"/>
    </source>
</evidence>
<dbReference type="Proteomes" id="UP000245474">
    <property type="component" value="Unassembled WGS sequence"/>
</dbReference>
<dbReference type="SMART" id="SM00936">
    <property type="entry name" value="PBP5_C"/>
    <property type="match status" value="1"/>
</dbReference>
<feature type="active site" description="Proton acceptor" evidence="13">
    <location>
        <position position="66"/>
    </location>
</feature>
<dbReference type="EMBL" id="QFFI01000003">
    <property type="protein sequence ID" value="PWG65241.1"/>
    <property type="molecule type" value="Genomic_DNA"/>
</dbReference>
<evidence type="ECO:0000256" key="2">
    <source>
        <dbReference type="ARBA" id="ARBA00004752"/>
    </source>
</evidence>
<dbReference type="Gene3D" id="3.40.710.10">
    <property type="entry name" value="DD-peptidase/beta-lactamase superfamily"/>
    <property type="match status" value="1"/>
</dbReference>
<evidence type="ECO:0000256" key="3">
    <source>
        <dbReference type="ARBA" id="ARBA00007164"/>
    </source>
</evidence>
<dbReference type="PRINTS" id="PR00725">
    <property type="entry name" value="DADACBPTASE1"/>
</dbReference>
<dbReference type="GO" id="GO:0009252">
    <property type="term" value="P:peptidoglycan biosynthetic process"/>
    <property type="evidence" value="ECO:0007669"/>
    <property type="project" value="UniProtKB-UniPathway"/>
</dbReference>
<evidence type="ECO:0000256" key="6">
    <source>
        <dbReference type="ARBA" id="ARBA00022670"/>
    </source>
</evidence>
<organism evidence="18 19">
    <name type="scientific">Sediminicurvatus halobius</name>
    <dbReference type="NCBI Taxonomy" id="2182432"/>
    <lineage>
        <taxon>Bacteria</taxon>
        <taxon>Pseudomonadati</taxon>
        <taxon>Pseudomonadota</taxon>
        <taxon>Gammaproteobacteria</taxon>
        <taxon>Chromatiales</taxon>
        <taxon>Ectothiorhodospiraceae</taxon>
        <taxon>Sediminicurvatus</taxon>
    </lineage>
</organism>
<feature type="signal peptide" evidence="16">
    <location>
        <begin position="1"/>
        <end position="21"/>
    </location>
</feature>
<evidence type="ECO:0000256" key="16">
    <source>
        <dbReference type="SAM" id="SignalP"/>
    </source>
</evidence>
<accession>A0A2U2N7R7</accession>
<comment type="caution">
    <text evidence="18">The sequence shown here is derived from an EMBL/GenBank/DDBJ whole genome shotgun (WGS) entry which is preliminary data.</text>
</comment>